<accession>A0A914M2M5</accession>
<dbReference type="WBParaSite" id="Minc3s00929g18970">
    <property type="protein sequence ID" value="Minc3s00929g18970"/>
    <property type="gene ID" value="Minc3s00929g18970"/>
</dbReference>
<sequence length="100" mass="11396">MFCSPTNNNTINVAVSSISNNYNLQQHYNNQIIQNQQCGEQINKQKNLLFDNNSSLFNSNLISNQQQHIIVEETKQKQQQTSCPADNEISNTNITNVSYC</sequence>
<dbReference type="Proteomes" id="UP000887563">
    <property type="component" value="Unplaced"/>
</dbReference>
<keyword evidence="1" id="KW-1185">Reference proteome</keyword>
<proteinExistence type="predicted"/>
<organism evidence="1 2">
    <name type="scientific">Meloidogyne incognita</name>
    <name type="common">Southern root-knot nematode worm</name>
    <name type="synonym">Oxyuris incognita</name>
    <dbReference type="NCBI Taxonomy" id="6306"/>
    <lineage>
        <taxon>Eukaryota</taxon>
        <taxon>Metazoa</taxon>
        <taxon>Ecdysozoa</taxon>
        <taxon>Nematoda</taxon>
        <taxon>Chromadorea</taxon>
        <taxon>Rhabditida</taxon>
        <taxon>Tylenchina</taxon>
        <taxon>Tylenchomorpha</taxon>
        <taxon>Tylenchoidea</taxon>
        <taxon>Meloidogynidae</taxon>
        <taxon>Meloidogyninae</taxon>
        <taxon>Meloidogyne</taxon>
        <taxon>Meloidogyne incognita group</taxon>
    </lineage>
</organism>
<dbReference type="AlphaFoldDB" id="A0A914M2M5"/>
<reference evidence="2" key="1">
    <citation type="submission" date="2022-11" db="UniProtKB">
        <authorList>
            <consortium name="WormBaseParasite"/>
        </authorList>
    </citation>
    <scope>IDENTIFICATION</scope>
</reference>
<evidence type="ECO:0000313" key="1">
    <source>
        <dbReference type="Proteomes" id="UP000887563"/>
    </source>
</evidence>
<name>A0A914M2M5_MELIC</name>
<evidence type="ECO:0000313" key="2">
    <source>
        <dbReference type="WBParaSite" id="Minc3s00929g18970"/>
    </source>
</evidence>
<protein>
    <submittedName>
        <fullName evidence="2">Candidate secreted effector</fullName>
    </submittedName>
</protein>